<evidence type="ECO:0000256" key="7">
    <source>
        <dbReference type="SAM" id="MobiDB-lite"/>
    </source>
</evidence>
<comment type="caution">
    <text evidence="9">The sequence shown here is derived from an EMBL/GenBank/DDBJ whole genome shotgun (WGS) entry which is preliminary data.</text>
</comment>
<protein>
    <submittedName>
        <fullName evidence="9">DoxX family protein</fullName>
    </submittedName>
</protein>
<keyword evidence="6 8" id="KW-0472">Membrane</keyword>
<dbReference type="PANTHER" id="PTHR33452">
    <property type="entry name" value="OXIDOREDUCTASE CATD-RELATED"/>
    <property type="match status" value="1"/>
</dbReference>
<dbReference type="PANTHER" id="PTHR33452:SF1">
    <property type="entry name" value="INNER MEMBRANE PROTEIN YPHA-RELATED"/>
    <property type="match status" value="1"/>
</dbReference>
<keyword evidence="3" id="KW-1003">Cell membrane</keyword>
<comment type="similarity">
    <text evidence="2">Belongs to the DoxX family.</text>
</comment>
<organism evidence="9 10">
    <name type="scientific">Candidatus Corynebacterium gallistercoris</name>
    <dbReference type="NCBI Taxonomy" id="2838530"/>
    <lineage>
        <taxon>Bacteria</taxon>
        <taxon>Bacillati</taxon>
        <taxon>Actinomycetota</taxon>
        <taxon>Actinomycetes</taxon>
        <taxon>Mycobacteriales</taxon>
        <taxon>Corynebacteriaceae</taxon>
        <taxon>Corynebacterium</taxon>
    </lineage>
</organism>
<dbReference type="GO" id="GO:0005886">
    <property type="term" value="C:plasma membrane"/>
    <property type="evidence" value="ECO:0007669"/>
    <property type="project" value="UniProtKB-SubCell"/>
</dbReference>
<evidence type="ECO:0000256" key="1">
    <source>
        <dbReference type="ARBA" id="ARBA00004651"/>
    </source>
</evidence>
<feature type="transmembrane region" description="Helical" evidence="8">
    <location>
        <begin position="7"/>
        <end position="25"/>
    </location>
</feature>
<dbReference type="Pfam" id="PF07681">
    <property type="entry name" value="DoxX"/>
    <property type="match status" value="1"/>
</dbReference>
<comment type="subcellular location">
    <subcellularLocation>
        <location evidence="1">Cell membrane</location>
        <topology evidence="1">Multi-pass membrane protein</topology>
    </subcellularLocation>
</comment>
<dbReference type="EMBL" id="DXFZ01000052">
    <property type="protein sequence ID" value="HIW95698.1"/>
    <property type="molecule type" value="Genomic_DNA"/>
</dbReference>
<feature type="region of interest" description="Disordered" evidence="7">
    <location>
        <begin position="178"/>
        <end position="241"/>
    </location>
</feature>
<evidence type="ECO:0000256" key="4">
    <source>
        <dbReference type="ARBA" id="ARBA00022692"/>
    </source>
</evidence>
<name>A0A9D1UQA4_9CORY</name>
<keyword evidence="5 8" id="KW-1133">Transmembrane helix</keyword>
<feature type="transmembrane region" description="Helical" evidence="8">
    <location>
        <begin position="102"/>
        <end position="126"/>
    </location>
</feature>
<evidence type="ECO:0000256" key="6">
    <source>
        <dbReference type="ARBA" id="ARBA00023136"/>
    </source>
</evidence>
<reference evidence="9" key="1">
    <citation type="journal article" date="2021" name="PeerJ">
        <title>Extensive microbial diversity within the chicken gut microbiome revealed by metagenomics and culture.</title>
        <authorList>
            <person name="Gilroy R."/>
            <person name="Ravi A."/>
            <person name="Getino M."/>
            <person name="Pursley I."/>
            <person name="Horton D.L."/>
            <person name="Alikhan N.F."/>
            <person name="Baker D."/>
            <person name="Gharbi K."/>
            <person name="Hall N."/>
            <person name="Watson M."/>
            <person name="Adriaenssens E.M."/>
            <person name="Foster-Nyarko E."/>
            <person name="Jarju S."/>
            <person name="Secka A."/>
            <person name="Antonio M."/>
            <person name="Oren A."/>
            <person name="Chaudhuri R.R."/>
            <person name="La Ragione R."/>
            <person name="Hildebrand F."/>
            <person name="Pallen M.J."/>
        </authorList>
    </citation>
    <scope>NUCLEOTIDE SEQUENCE</scope>
    <source>
        <strain evidence="9">4376</strain>
    </source>
</reference>
<proteinExistence type="inferred from homology"/>
<sequence>MTVFRDIFTLLARLLLGTVLIAHGWQKYDEWTINGVQQNFEQMGTPAPEISAQLATYFELAGGALLILGLLVRLVGPILFVQMVGAFWFAHRDSGIFVSDGGWELVGVIGAAGLALAASGAGRISLDHLLSAPMRRRKEKKELEKDQARQEQLANAYATVPAGAGTAGAGTAGATYSAPQATPGANTQSTSAPVTSTNAGGASEDAATTQFNAPQTGDAGTTNNVDPNAPTTQWPGNPNKK</sequence>
<dbReference type="InterPro" id="IPR032808">
    <property type="entry name" value="DoxX"/>
</dbReference>
<dbReference type="Proteomes" id="UP000824189">
    <property type="component" value="Unassembled WGS sequence"/>
</dbReference>
<evidence type="ECO:0000313" key="9">
    <source>
        <dbReference type="EMBL" id="HIW95698.1"/>
    </source>
</evidence>
<evidence type="ECO:0000256" key="2">
    <source>
        <dbReference type="ARBA" id="ARBA00006679"/>
    </source>
</evidence>
<evidence type="ECO:0000256" key="3">
    <source>
        <dbReference type="ARBA" id="ARBA00022475"/>
    </source>
</evidence>
<evidence type="ECO:0000256" key="5">
    <source>
        <dbReference type="ARBA" id="ARBA00022989"/>
    </source>
</evidence>
<keyword evidence="4 8" id="KW-0812">Transmembrane</keyword>
<evidence type="ECO:0000313" key="10">
    <source>
        <dbReference type="Proteomes" id="UP000824189"/>
    </source>
</evidence>
<evidence type="ECO:0000256" key="8">
    <source>
        <dbReference type="SAM" id="Phobius"/>
    </source>
</evidence>
<feature type="transmembrane region" description="Helical" evidence="8">
    <location>
        <begin position="64"/>
        <end position="90"/>
    </location>
</feature>
<reference evidence="9" key="2">
    <citation type="submission" date="2021-04" db="EMBL/GenBank/DDBJ databases">
        <authorList>
            <person name="Gilroy R."/>
        </authorList>
    </citation>
    <scope>NUCLEOTIDE SEQUENCE</scope>
    <source>
        <strain evidence="9">4376</strain>
    </source>
</reference>
<accession>A0A9D1UQA4</accession>
<dbReference type="AlphaFoldDB" id="A0A9D1UQA4"/>
<gene>
    <name evidence="9" type="ORF">H9867_04340</name>
</gene>
<dbReference type="InterPro" id="IPR051907">
    <property type="entry name" value="DoxX-like_oxidoreductase"/>
</dbReference>